<proteinExistence type="predicted"/>
<feature type="region of interest" description="Disordered" evidence="1">
    <location>
        <begin position="1"/>
        <end position="56"/>
    </location>
</feature>
<accession>A0A7J8A8X5</accession>
<dbReference type="AlphaFoldDB" id="A0A7J8A8X5"/>
<comment type="caution">
    <text evidence="2">The sequence shown here is derived from an EMBL/GenBank/DDBJ whole genome shotgun (WGS) entry which is preliminary data.</text>
</comment>
<name>A0A7J8A8X5_PIPKU</name>
<reference evidence="2 3" key="1">
    <citation type="journal article" date="2020" name="Nature">
        <title>Six reference-quality genomes reveal evolution of bat adaptations.</title>
        <authorList>
            <person name="Jebb D."/>
            <person name="Huang Z."/>
            <person name="Pippel M."/>
            <person name="Hughes G.M."/>
            <person name="Lavrichenko K."/>
            <person name="Devanna P."/>
            <person name="Winkler S."/>
            <person name="Jermiin L.S."/>
            <person name="Skirmuntt E.C."/>
            <person name="Katzourakis A."/>
            <person name="Burkitt-Gray L."/>
            <person name="Ray D.A."/>
            <person name="Sullivan K.A.M."/>
            <person name="Roscito J.G."/>
            <person name="Kirilenko B.M."/>
            <person name="Davalos L.M."/>
            <person name="Corthals A.P."/>
            <person name="Power M.L."/>
            <person name="Jones G."/>
            <person name="Ransome R.D."/>
            <person name="Dechmann D.K.N."/>
            <person name="Locatelli A.G."/>
            <person name="Puechmaille S.J."/>
            <person name="Fedrigo O."/>
            <person name="Jarvis E.D."/>
            <person name="Hiller M."/>
            <person name="Vernes S.C."/>
            <person name="Myers E.W."/>
            <person name="Teeling E.C."/>
        </authorList>
    </citation>
    <scope>NUCLEOTIDE SEQUENCE [LARGE SCALE GENOMIC DNA]</scope>
    <source>
        <strain evidence="2">MPipKuh1</strain>
        <tissue evidence="2">Flight muscle</tissue>
    </source>
</reference>
<organism evidence="2 3">
    <name type="scientific">Pipistrellus kuhlii</name>
    <name type="common">Kuhl's pipistrelle</name>
    <dbReference type="NCBI Taxonomy" id="59472"/>
    <lineage>
        <taxon>Eukaryota</taxon>
        <taxon>Metazoa</taxon>
        <taxon>Chordata</taxon>
        <taxon>Craniata</taxon>
        <taxon>Vertebrata</taxon>
        <taxon>Euteleostomi</taxon>
        <taxon>Mammalia</taxon>
        <taxon>Eutheria</taxon>
        <taxon>Laurasiatheria</taxon>
        <taxon>Chiroptera</taxon>
        <taxon>Yangochiroptera</taxon>
        <taxon>Vespertilionidae</taxon>
        <taxon>Pipistrellus</taxon>
    </lineage>
</organism>
<evidence type="ECO:0000313" key="3">
    <source>
        <dbReference type="Proteomes" id="UP000558488"/>
    </source>
</evidence>
<protein>
    <submittedName>
        <fullName evidence="2">Uncharacterized protein</fullName>
    </submittedName>
</protein>
<gene>
    <name evidence="2" type="ORF">mPipKuh1_008802</name>
</gene>
<dbReference type="Proteomes" id="UP000558488">
    <property type="component" value="Unassembled WGS sequence"/>
</dbReference>
<dbReference type="EMBL" id="JACAGB010000002">
    <property type="protein sequence ID" value="KAF6382420.1"/>
    <property type="molecule type" value="Genomic_DNA"/>
</dbReference>
<evidence type="ECO:0000313" key="2">
    <source>
        <dbReference type="EMBL" id="KAF6382420.1"/>
    </source>
</evidence>
<feature type="compositionally biased region" description="Gly residues" evidence="1">
    <location>
        <begin position="8"/>
        <end position="20"/>
    </location>
</feature>
<keyword evidence="3" id="KW-1185">Reference proteome</keyword>
<evidence type="ECO:0000256" key="1">
    <source>
        <dbReference type="SAM" id="MobiDB-lite"/>
    </source>
</evidence>
<sequence length="200" mass="21526">MENQSGLDGEGTGVQGGVPGSAGSFSLGQGSAGPSEGERAELPKVTLPGNDAGDLTWDRTVTPPALSDQVGKGVGGGVTPTESVRTETAVNACVRSLDSRRDGLQTREAGKPRLRCPRWVSCYRDSRQVRGKQKASVLSSLNRWIGCVRLWYFPNQQNCSLCLAGRLGEPGQRITILCNEHINYLQEGGYCWAIFRARSE</sequence>